<dbReference type="SUPFAM" id="SSF51735">
    <property type="entry name" value="NAD(P)-binding Rossmann-fold domains"/>
    <property type="match status" value="1"/>
</dbReference>
<dbReference type="InterPro" id="IPR020904">
    <property type="entry name" value="Sc_DH/Rdtase_CS"/>
</dbReference>
<dbReference type="Proteomes" id="UP000572635">
    <property type="component" value="Unassembled WGS sequence"/>
</dbReference>
<proteinExistence type="inferred from homology"/>
<dbReference type="Gene3D" id="3.40.50.720">
    <property type="entry name" value="NAD(P)-binding Rossmann-like Domain"/>
    <property type="match status" value="1"/>
</dbReference>
<dbReference type="GO" id="GO:0016491">
    <property type="term" value="F:oxidoreductase activity"/>
    <property type="evidence" value="ECO:0007669"/>
    <property type="project" value="UniProtKB-KW"/>
</dbReference>
<protein>
    <submittedName>
        <fullName evidence="4">NAD(P)-dependent dehydrogenase (Short-subunit alcohol dehydrogenase family)</fullName>
    </submittedName>
</protein>
<dbReference type="AlphaFoldDB" id="A0A7W8VC37"/>
<reference evidence="4 5" key="1">
    <citation type="submission" date="2020-08" db="EMBL/GenBank/DDBJ databases">
        <title>Sequencing the genomes of 1000 actinobacteria strains.</title>
        <authorList>
            <person name="Klenk H.-P."/>
        </authorList>
    </citation>
    <scope>NUCLEOTIDE SEQUENCE [LARGE SCALE GENOMIC DNA]</scope>
    <source>
        <strain evidence="4 5">DSM 44551</strain>
    </source>
</reference>
<gene>
    <name evidence="4" type="ORF">HDA36_000624</name>
</gene>
<dbReference type="PRINTS" id="PR00080">
    <property type="entry name" value="SDRFAMILY"/>
</dbReference>
<dbReference type="Pfam" id="PF00106">
    <property type="entry name" value="adh_short"/>
    <property type="match status" value="1"/>
</dbReference>
<sequence length="262" mass="26702">MSAFHGKSVLITGGASGIGAATARRAAAGGGRVLIADTDEQAGPALAEEIGALFHRTDVGDFDQMKAAVDAAAEAHGGLDVLFCNAGIAGPSEGLIDQGIPYDLDRYRKTVAVNLDGPVHGVHAALPLMRGRQGASILVTSSMAGLFAPPSGEVYAATKHALIGFVRSLALTLADDPLTVNAICPGYVDTPMIAPLLPMIGELGLGGTVVAPEKVAELAERIVAERGSGDAWLIAEGVCAPFPFHDPDELLQRLHGTGTGPA</sequence>
<dbReference type="InterPro" id="IPR036291">
    <property type="entry name" value="NAD(P)-bd_dom_sf"/>
</dbReference>
<dbReference type="EMBL" id="JACHDB010000001">
    <property type="protein sequence ID" value="MBB5430540.1"/>
    <property type="molecule type" value="Genomic_DNA"/>
</dbReference>
<keyword evidence="5" id="KW-1185">Reference proteome</keyword>
<dbReference type="RefSeq" id="WP_184388488.1">
    <property type="nucleotide sequence ID" value="NZ_BAAAJD010000023.1"/>
</dbReference>
<keyword evidence="2" id="KW-0560">Oxidoreductase</keyword>
<organism evidence="4 5">
    <name type="scientific">Nocardiopsis composta</name>
    <dbReference type="NCBI Taxonomy" id="157465"/>
    <lineage>
        <taxon>Bacteria</taxon>
        <taxon>Bacillati</taxon>
        <taxon>Actinomycetota</taxon>
        <taxon>Actinomycetes</taxon>
        <taxon>Streptosporangiales</taxon>
        <taxon>Nocardiopsidaceae</taxon>
        <taxon>Nocardiopsis</taxon>
    </lineage>
</organism>
<comment type="similarity">
    <text evidence="1 3">Belongs to the short-chain dehydrogenases/reductases (SDR) family.</text>
</comment>
<comment type="caution">
    <text evidence="4">The sequence shown here is derived from an EMBL/GenBank/DDBJ whole genome shotgun (WGS) entry which is preliminary data.</text>
</comment>
<dbReference type="PRINTS" id="PR00081">
    <property type="entry name" value="GDHRDH"/>
</dbReference>
<dbReference type="InterPro" id="IPR002347">
    <property type="entry name" value="SDR_fam"/>
</dbReference>
<dbReference type="PANTHER" id="PTHR43180">
    <property type="entry name" value="3-OXOACYL-(ACYL-CARRIER-PROTEIN) REDUCTASE (AFU_ORTHOLOGUE AFUA_6G11210)"/>
    <property type="match status" value="1"/>
</dbReference>
<evidence type="ECO:0000256" key="2">
    <source>
        <dbReference type="ARBA" id="ARBA00023002"/>
    </source>
</evidence>
<evidence type="ECO:0000313" key="4">
    <source>
        <dbReference type="EMBL" id="MBB5430540.1"/>
    </source>
</evidence>
<dbReference type="PROSITE" id="PS00061">
    <property type="entry name" value="ADH_SHORT"/>
    <property type="match status" value="1"/>
</dbReference>
<evidence type="ECO:0000256" key="1">
    <source>
        <dbReference type="ARBA" id="ARBA00006484"/>
    </source>
</evidence>
<dbReference type="PANTHER" id="PTHR43180:SF33">
    <property type="entry name" value="15-HYDROXYPROSTAGLANDIN DEHYDROGENASE [NAD(+)]-LIKE"/>
    <property type="match status" value="1"/>
</dbReference>
<accession>A0A7W8VC37</accession>
<dbReference type="FunFam" id="3.40.50.720:FF:000084">
    <property type="entry name" value="Short-chain dehydrogenase reductase"/>
    <property type="match status" value="1"/>
</dbReference>
<name>A0A7W8VC37_9ACTN</name>
<evidence type="ECO:0000313" key="5">
    <source>
        <dbReference type="Proteomes" id="UP000572635"/>
    </source>
</evidence>
<evidence type="ECO:0000256" key="3">
    <source>
        <dbReference type="RuleBase" id="RU000363"/>
    </source>
</evidence>